<feature type="domain" description="EGF-like" evidence="4">
    <location>
        <begin position="227"/>
        <end position="263"/>
    </location>
</feature>
<organism evidence="5 6">
    <name type="scientific">Pocillopora meandrina</name>
    <dbReference type="NCBI Taxonomy" id="46732"/>
    <lineage>
        <taxon>Eukaryota</taxon>
        <taxon>Metazoa</taxon>
        <taxon>Cnidaria</taxon>
        <taxon>Anthozoa</taxon>
        <taxon>Hexacorallia</taxon>
        <taxon>Scleractinia</taxon>
        <taxon>Astrocoeniina</taxon>
        <taxon>Pocilloporidae</taxon>
        <taxon>Pocillopora</taxon>
    </lineage>
</organism>
<dbReference type="InterPro" id="IPR000742">
    <property type="entry name" value="EGF"/>
</dbReference>
<evidence type="ECO:0000259" key="4">
    <source>
        <dbReference type="PROSITE" id="PS50026"/>
    </source>
</evidence>
<dbReference type="Gene3D" id="2.10.25.10">
    <property type="entry name" value="Laminin"/>
    <property type="match status" value="1"/>
</dbReference>
<feature type="disulfide bond" evidence="2">
    <location>
        <begin position="253"/>
        <end position="262"/>
    </location>
</feature>
<evidence type="ECO:0000256" key="1">
    <source>
        <dbReference type="ARBA" id="ARBA00023157"/>
    </source>
</evidence>
<dbReference type="AlphaFoldDB" id="A0AAU9WQ14"/>
<dbReference type="PROSITE" id="PS50026">
    <property type="entry name" value="EGF_3"/>
    <property type="match status" value="1"/>
</dbReference>
<name>A0AAU9WQ14_9CNID</name>
<evidence type="ECO:0000256" key="2">
    <source>
        <dbReference type="PROSITE-ProRule" id="PRU00076"/>
    </source>
</evidence>
<dbReference type="Pfam" id="PF00008">
    <property type="entry name" value="EGF"/>
    <property type="match status" value="1"/>
</dbReference>
<dbReference type="Proteomes" id="UP001159428">
    <property type="component" value="Unassembled WGS sequence"/>
</dbReference>
<feature type="chain" id="PRO_5043471315" description="EGF-like domain-containing protein" evidence="3">
    <location>
        <begin position="19"/>
        <end position="484"/>
    </location>
</feature>
<dbReference type="CDD" id="cd00054">
    <property type="entry name" value="EGF_CA"/>
    <property type="match status" value="1"/>
</dbReference>
<dbReference type="SUPFAM" id="SSF57196">
    <property type="entry name" value="EGF/Laminin"/>
    <property type="match status" value="1"/>
</dbReference>
<dbReference type="GO" id="GO:0005615">
    <property type="term" value="C:extracellular space"/>
    <property type="evidence" value="ECO:0007669"/>
    <property type="project" value="TreeGrafter"/>
</dbReference>
<feature type="signal peptide" evidence="3">
    <location>
        <begin position="1"/>
        <end position="18"/>
    </location>
</feature>
<dbReference type="PANTHER" id="PTHR16146">
    <property type="entry name" value="INTELECTIN"/>
    <property type="match status" value="1"/>
</dbReference>
<comment type="caution">
    <text evidence="2">Lacks conserved residue(s) required for the propagation of feature annotation.</text>
</comment>
<accession>A0AAU9WQ14</accession>
<evidence type="ECO:0000313" key="6">
    <source>
        <dbReference type="Proteomes" id="UP001159428"/>
    </source>
</evidence>
<keyword evidence="3" id="KW-0732">Signal</keyword>
<evidence type="ECO:0000256" key="3">
    <source>
        <dbReference type="SAM" id="SignalP"/>
    </source>
</evidence>
<sequence length="484" mass="56375">MLDVKFVFILMLVLQVKGDCLTGKCEKIHFNVQQHAKQDQELVGHVFHRSVTSNPAQCYLWCINDCRCLSINYKVKNETKYCELNKYSHLNSKNSLKNILGSIYYVLLREYSTKVQNFILSYSILQSIFVAFILIEIKSVYIYVYVYIERVKKKREDGQLLTNKTFPFFENIKMSSKRIKTPTNFKEKENNCIETIETYSFLINFVYKGYNNIVPCTGDVNCGNGCCRNSPCLNGGTCTEVCESTSVRYRCSCPLPFVGKHCESWLRRSCQEYKLAGFRRSRLFRLIDDSHQTFRVFCDFDSEPRFAWNLIESFNLSSKDLFQKNVTFYDDYQAISGDDPNWQAYLIKRPNLLWLRNHSTHWRATCRYNTDGTVYTDYLRASLEHFDIISDVPSDDVAKCRPFEYVNIRGNECRNCTMKTWYKKGHFPLHTDSSKQADCDFDGNTPNAAVKNEDNFGLYSEVNPKFRCTSSSNATTQFWIGGTL</sequence>
<dbReference type="PROSITE" id="PS00022">
    <property type="entry name" value="EGF_1"/>
    <property type="match status" value="1"/>
</dbReference>
<keyword evidence="6" id="KW-1185">Reference proteome</keyword>
<protein>
    <recommendedName>
        <fullName evidence="4">EGF-like domain-containing protein</fullName>
    </recommendedName>
</protein>
<dbReference type="PROSITE" id="PS01186">
    <property type="entry name" value="EGF_2"/>
    <property type="match status" value="1"/>
</dbReference>
<dbReference type="PANTHER" id="PTHR16146:SF46">
    <property type="entry name" value="INTELECTIN-1A-RELATED"/>
    <property type="match status" value="1"/>
</dbReference>
<evidence type="ECO:0000313" key="5">
    <source>
        <dbReference type="EMBL" id="CAH3121689.1"/>
    </source>
</evidence>
<reference evidence="5 6" key="1">
    <citation type="submission" date="2022-05" db="EMBL/GenBank/DDBJ databases">
        <authorList>
            <consortium name="Genoscope - CEA"/>
            <person name="William W."/>
        </authorList>
    </citation>
    <scope>NUCLEOTIDE SEQUENCE [LARGE SCALE GENOMIC DNA]</scope>
</reference>
<dbReference type="EMBL" id="CALNXJ010000018">
    <property type="protein sequence ID" value="CAH3121689.1"/>
    <property type="molecule type" value="Genomic_DNA"/>
</dbReference>
<gene>
    <name evidence="5" type="ORF">PMEA_00008773</name>
</gene>
<proteinExistence type="predicted"/>
<keyword evidence="1 2" id="KW-1015">Disulfide bond</keyword>
<comment type="caution">
    <text evidence="5">The sequence shown here is derived from an EMBL/GenBank/DDBJ whole genome shotgun (WGS) entry which is preliminary data.</text>
</comment>
<dbReference type="GO" id="GO:0070492">
    <property type="term" value="F:oligosaccharide binding"/>
    <property type="evidence" value="ECO:0007669"/>
    <property type="project" value="TreeGrafter"/>
</dbReference>
<keyword evidence="2" id="KW-0245">EGF-like domain</keyword>